<evidence type="ECO:0000256" key="2">
    <source>
        <dbReference type="ARBA" id="ARBA00001947"/>
    </source>
</evidence>
<evidence type="ECO:0000256" key="1">
    <source>
        <dbReference type="ARBA" id="ARBA00000553"/>
    </source>
</evidence>
<evidence type="ECO:0000256" key="3">
    <source>
        <dbReference type="ARBA" id="ARBA00003215"/>
    </source>
</evidence>
<organism evidence="13 14">
    <name type="scientific">Cohnella soli</name>
    <dbReference type="NCBI Taxonomy" id="425005"/>
    <lineage>
        <taxon>Bacteria</taxon>
        <taxon>Bacillati</taxon>
        <taxon>Bacillota</taxon>
        <taxon>Bacilli</taxon>
        <taxon>Bacillales</taxon>
        <taxon>Paenibacillaceae</taxon>
        <taxon>Cohnella</taxon>
    </lineage>
</organism>
<evidence type="ECO:0000256" key="11">
    <source>
        <dbReference type="ARBA" id="ARBA00049893"/>
    </source>
</evidence>
<dbReference type="Pfam" id="PF02578">
    <property type="entry name" value="Cu-oxidase_4"/>
    <property type="match status" value="1"/>
</dbReference>
<dbReference type="InterPro" id="IPR038371">
    <property type="entry name" value="Cu_polyphenol_OxRdtase_sf"/>
</dbReference>
<evidence type="ECO:0000256" key="5">
    <source>
        <dbReference type="ARBA" id="ARBA00022679"/>
    </source>
</evidence>
<proteinExistence type="inferred from homology"/>
<dbReference type="PANTHER" id="PTHR30616">
    <property type="entry name" value="UNCHARACTERIZED PROTEIN YFIH"/>
    <property type="match status" value="1"/>
</dbReference>
<dbReference type="InterPro" id="IPR011324">
    <property type="entry name" value="Cytotoxic_necrot_fac-like_cat"/>
</dbReference>
<dbReference type="EMBL" id="JBHSMI010000020">
    <property type="protein sequence ID" value="MFC5403071.1"/>
    <property type="molecule type" value="Genomic_DNA"/>
</dbReference>
<evidence type="ECO:0000313" key="13">
    <source>
        <dbReference type="EMBL" id="MFC5403071.1"/>
    </source>
</evidence>
<keyword evidence="7" id="KW-0378">Hydrolase</keyword>
<evidence type="ECO:0000256" key="12">
    <source>
        <dbReference type="RuleBase" id="RU361274"/>
    </source>
</evidence>
<dbReference type="PANTHER" id="PTHR30616:SF2">
    <property type="entry name" value="PURINE NUCLEOSIDE PHOSPHORYLASE LACC1"/>
    <property type="match status" value="1"/>
</dbReference>
<evidence type="ECO:0000256" key="8">
    <source>
        <dbReference type="ARBA" id="ARBA00022833"/>
    </source>
</evidence>
<reference evidence="14" key="1">
    <citation type="journal article" date="2019" name="Int. J. Syst. Evol. Microbiol.">
        <title>The Global Catalogue of Microorganisms (GCM) 10K type strain sequencing project: providing services to taxonomists for standard genome sequencing and annotation.</title>
        <authorList>
            <consortium name="The Broad Institute Genomics Platform"/>
            <consortium name="The Broad Institute Genome Sequencing Center for Infectious Disease"/>
            <person name="Wu L."/>
            <person name="Ma J."/>
        </authorList>
    </citation>
    <scope>NUCLEOTIDE SEQUENCE [LARGE SCALE GENOMIC DNA]</scope>
    <source>
        <strain evidence="14">CGMCC 1.18575</strain>
    </source>
</reference>
<comment type="catalytic activity">
    <reaction evidence="1">
        <text>inosine + phosphate = alpha-D-ribose 1-phosphate + hypoxanthine</text>
        <dbReference type="Rhea" id="RHEA:27646"/>
        <dbReference type="ChEBI" id="CHEBI:17368"/>
        <dbReference type="ChEBI" id="CHEBI:17596"/>
        <dbReference type="ChEBI" id="CHEBI:43474"/>
        <dbReference type="ChEBI" id="CHEBI:57720"/>
        <dbReference type="EC" id="2.4.2.1"/>
    </reaction>
    <physiologicalReaction direction="left-to-right" evidence="1">
        <dbReference type="Rhea" id="RHEA:27647"/>
    </physiologicalReaction>
</comment>
<protein>
    <recommendedName>
        <fullName evidence="12">Purine nucleoside phosphorylase</fullName>
    </recommendedName>
</protein>
<keyword evidence="6" id="KW-0479">Metal-binding</keyword>
<accession>A0ABW0HPS6</accession>
<evidence type="ECO:0000256" key="4">
    <source>
        <dbReference type="ARBA" id="ARBA00007353"/>
    </source>
</evidence>
<dbReference type="CDD" id="cd16833">
    <property type="entry name" value="YfiH"/>
    <property type="match status" value="1"/>
</dbReference>
<dbReference type="RefSeq" id="WP_378132090.1">
    <property type="nucleotide sequence ID" value="NZ_JBHSMI010000020.1"/>
</dbReference>
<keyword evidence="5" id="KW-0808">Transferase</keyword>
<comment type="catalytic activity">
    <reaction evidence="10">
        <text>adenosine + phosphate = alpha-D-ribose 1-phosphate + adenine</text>
        <dbReference type="Rhea" id="RHEA:27642"/>
        <dbReference type="ChEBI" id="CHEBI:16335"/>
        <dbReference type="ChEBI" id="CHEBI:16708"/>
        <dbReference type="ChEBI" id="CHEBI:43474"/>
        <dbReference type="ChEBI" id="CHEBI:57720"/>
        <dbReference type="EC" id="2.4.2.1"/>
    </reaction>
    <physiologicalReaction direction="left-to-right" evidence="10">
        <dbReference type="Rhea" id="RHEA:27643"/>
    </physiologicalReaction>
</comment>
<sequence>MEPFHIQGRQTDGSLLVLQQWGECYGLTAGFTTRHAGNVALHVGDVPEEVVSRRGAVVESLGWAFETFTCAEQVHGTEVRVVERSRAGSGRQDRESAWQHTDALVTNEEDIFLAMFYADCVPLYLYDPVTGGMGLAHAGWKGTVRDIVGETVSRMHEAFGAKPGNMVAAIGPSIGPCCYEVDGAVLSKVIPLVSDDPDTAAIVIRPTEQDGKAMLDLKHLNRHLMIKAGILPSGIEVSSWCTSCRTDLLFSHRKENGATGRMMSWIGRKSR</sequence>
<keyword evidence="8" id="KW-0862">Zinc</keyword>
<dbReference type="SUPFAM" id="SSF64438">
    <property type="entry name" value="CNF1/YfiH-like putative cysteine hydrolases"/>
    <property type="match status" value="1"/>
</dbReference>
<evidence type="ECO:0000256" key="6">
    <source>
        <dbReference type="ARBA" id="ARBA00022723"/>
    </source>
</evidence>
<dbReference type="Proteomes" id="UP001596113">
    <property type="component" value="Unassembled WGS sequence"/>
</dbReference>
<evidence type="ECO:0000256" key="9">
    <source>
        <dbReference type="ARBA" id="ARBA00047989"/>
    </source>
</evidence>
<dbReference type="Gene3D" id="3.60.140.10">
    <property type="entry name" value="CNF1/YfiH-like putative cysteine hydrolases"/>
    <property type="match status" value="1"/>
</dbReference>
<comment type="similarity">
    <text evidence="4 12">Belongs to the purine nucleoside phosphorylase YfiH/LACC1 family.</text>
</comment>
<dbReference type="NCBIfam" id="TIGR00726">
    <property type="entry name" value="peptidoglycan editing factor PgeF"/>
    <property type="match status" value="1"/>
</dbReference>
<evidence type="ECO:0000313" key="14">
    <source>
        <dbReference type="Proteomes" id="UP001596113"/>
    </source>
</evidence>
<gene>
    <name evidence="13" type="primary">pgeF</name>
    <name evidence="13" type="ORF">ACFPOF_10045</name>
</gene>
<evidence type="ECO:0000256" key="7">
    <source>
        <dbReference type="ARBA" id="ARBA00022801"/>
    </source>
</evidence>
<comment type="catalytic activity">
    <reaction evidence="11">
        <text>S-methyl-5'-thioadenosine + phosphate = 5-(methylsulfanyl)-alpha-D-ribose 1-phosphate + adenine</text>
        <dbReference type="Rhea" id="RHEA:11852"/>
        <dbReference type="ChEBI" id="CHEBI:16708"/>
        <dbReference type="ChEBI" id="CHEBI:17509"/>
        <dbReference type="ChEBI" id="CHEBI:43474"/>
        <dbReference type="ChEBI" id="CHEBI:58533"/>
        <dbReference type="EC" id="2.4.2.28"/>
    </reaction>
    <physiologicalReaction direction="left-to-right" evidence="11">
        <dbReference type="Rhea" id="RHEA:11853"/>
    </physiologicalReaction>
</comment>
<comment type="function">
    <text evidence="3">Purine nucleoside enzyme that catalyzes the phosphorolysis of adenosine and inosine nucleosides, yielding D-ribose 1-phosphate and the respective free bases, adenine and hypoxanthine. Also catalyzes the phosphorolysis of S-methyl-5'-thioadenosine into adenine and S-methyl-5-thio-alpha-D-ribose 1-phosphate. Also has adenosine deaminase activity.</text>
</comment>
<keyword evidence="14" id="KW-1185">Reference proteome</keyword>
<comment type="catalytic activity">
    <reaction evidence="9">
        <text>adenosine + H2O + H(+) = inosine + NH4(+)</text>
        <dbReference type="Rhea" id="RHEA:24408"/>
        <dbReference type="ChEBI" id="CHEBI:15377"/>
        <dbReference type="ChEBI" id="CHEBI:15378"/>
        <dbReference type="ChEBI" id="CHEBI:16335"/>
        <dbReference type="ChEBI" id="CHEBI:17596"/>
        <dbReference type="ChEBI" id="CHEBI:28938"/>
        <dbReference type="EC" id="3.5.4.4"/>
    </reaction>
    <physiologicalReaction direction="left-to-right" evidence="9">
        <dbReference type="Rhea" id="RHEA:24409"/>
    </physiologicalReaction>
</comment>
<name>A0ABW0HPS6_9BACL</name>
<comment type="caution">
    <text evidence="13">The sequence shown here is derived from an EMBL/GenBank/DDBJ whole genome shotgun (WGS) entry which is preliminary data.</text>
</comment>
<dbReference type="InterPro" id="IPR003730">
    <property type="entry name" value="Cu_polyphenol_OxRdtase"/>
</dbReference>
<comment type="cofactor">
    <cofactor evidence="2">
        <name>Zn(2+)</name>
        <dbReference type="ChEBI" id="CHEBI:29105"/>
    </cofactor>
</comment>
<evidence type="ECO:0000256" key="10">
    <source>
        <dbReference type="ARBA" id="ARBA00048968"/>
    </source>
</evidence>